<accession>H9ZMM3</accession>
<keyword evidence="3" id="KW-0614">Plasmid</keyword>
<reference evidence="2" key="2">
    <citation type="submission" date="2012-02" db="EMBL/GenBank/DDBJ databases">
        <authorList>
            <person name="Brueggemann H."/>
            <person name="Lomholt H.B."/>
            <person name="Tettelin H."/>
            <person name="Kilian M."/>
        </authorList>
    </citation>
    <scope>NUCLEOTIDE SEQUENCE</scope>
    <source>
        <strain evidence="2">15.1.R1</strain>
    </source>
</reference>
<evidence type="ECO:0000313" key="2">
    <source>
        <dbReference type="EMBL" id="AFH37414.1"/>
    </source>
</evidence>
<evidence type="ECO:0000256" key="1">
    <source>
        <dbReference type="SAM" id="MobiDB-lite"/>
    </source>
</evidence>
<dbReference type="Proteomes" id="UP000226191">
    <property type="component" value="Plasmid p11_78"/>
</dbReference>
<name>H9ZMM3_CUTAC</name>
<feature type="region of interest" description="Disordered" evidence="1">
    <location>
        <begin position="32"/>
        <end position="60"/>
    </location>
</feature>
<gene>
    <name evidence="3" type="ORF">B1B09_12535</name>
</gene>
<sequence>MHWGLVVADAERQAARDAATADTLREIVGLLGRGGEVPPAKTGRKTTGRPAPARKSSATQ</sequence>
<dbReference type="PATRIC" id="fig|1747.87.peg.2441"/>
<protein>
    <submittedName>
        <fullName evidence="2">Uncharacterized protein</fullName>
    </submittedName>
</protein>
<proteinExistence type="predicted"/>
<dbReference type="EMBL" id="JQ612072">
    <property type="protein sequence ID" value="AFH37414.1"/>
    <property type="molecule type" value="Genomic_DNA"/>
</dbReference>
<dbReference type="AlphaFoldDB" id="H9ZMM3"/>
<geneLocation type="plasmid" evidence="3 4">
    <name>p11_78</name>
</geneLocation>
<evidence type="ECO:0000313" key="4">
    <source>
        <dbReference type="Proteomes" id="UP000226191"/>
    </source>
</evidence>
<organism evidence="2">
    <name type="scientific">Cutibacterium acnes</name>
    <name type="common">Propionibacterium acnes</name>
    <dbReference type="NCBI Taxonomy" id="1747"/>
    <lineage>
        <taxon>Bacteria</taxon>
        <taxon>Bacillati</taxon>
        <taxon>Actinomycetota</taxon>
        <taxon>Actinomycetes</taxon>
        <taxon>Propionibacteriales</taxon>
        <taxon>Propionibacteriaceae</taxon>
        <taxon>Cutibacterium</taxon>
    </lineage>
</organism>
<reference evidence="3 4" key="3">
    <citation type="submission" date="2017-02" db="EMBL/GenBank/DDBJ databases">
        <title>Prevalence of linear plasmids in Cutibacterium acnes isolates obtained from cancerous prostatic tissue.</title>
        <authorList>
            <person name="Davidsson S."/>
            <person name="Bruggemann H."/>
        </authorList>
    </citation>
    <scope>NUCLEOTIDE SEQUENCE [LARGE SCALE GENOMIC DNA]</scope>
    <source>
        <strain evidence="3 4">11-78</strain>
        <plasmid evidence="3 4">p11_78</plasmid>
    </source>
</reference>
<evidence type="ECO:0000313" key="3">
    <source>
        <dbReference type="EMBL" id="PGF31191.1"/>
    </source>
</evidence>
<dbReference type="EMBL" id="MVCE01000015">
    <property type="protein sequence ID" value="PGF31191.1"/>
    <property type="molecule type" value="Genomic_DNA"/>
</dbReference>
<reference evidence="2" key="1">
    <citation type="journal article" date="2012" name="PLoS ONE">
        <title>CRISPR/cas Loci of Type II Propionibacterium acnes Confer Immunity against Acquisition of Mobile Elements Present in Type I P. acnes.</title>
        <authorList>
            <person name="Bruggemann H."/>
            <person name="Lomholt H.B."/>
            <person name="Tettelin H."/>
            <person name="Kilian M."/>
        </authorList>
    </citation>
    <scope>NUCLEOTIDE SEQUENCE</scope>
    <source>
        <strain evidence="2">15.1.R1</strain>
    </source>
</reference>